<evidence type="ECO:0000313" key="5">
    <source>
        <dbReference type="Proteomes" id="UP001500635"/>
    </source>
</evidence>
<dbReference type="InterPro" id="IPR016181">
    <property type="entry name" value="Acyl_CoA_acyltransferase"/>
</dbReference>
<evidence type="ECO:0000259" key="3">
    <source>
        <dbReference type="PROSITE" id="PS51186"/>
    </source>
</evidence>
<keyword evidence="5" id="KW-1185">Reference proteome</keyword>
<keyword evidence="1" id="KW-0808">Transferase</keyword>
<evidence type="ECO:0000256" key="2">
    <source>
        <dbReference type="ARBA" id="ARBA00023315"/>
    </source>
</evidence>
<dbReference type="Pfam" id="PF00583">
    <property type="entry name" value="Acetyltransf_1"/>
    <property type="match status" value="1"/>
</dbReference>
<evidence type="ECO:0000313" key="4">
    <source>
        <dbReference type="EMBL" id="GAA4405626.1"/>
    </source>
</evidence>
<dbReference type="Gene3D" id="3.40.630.30">
    <property type="match status" value="1"/>
</dbReference>
<dbReference type="CDD" id="cd04301">
    <property type="entry name" value="NAT_SF"/>
    <property type="match status" value="1"/>
</dbReference>
<comment type="caution">
    <text evidence="4">The sequence shown here is derived from an EMBL/GenBank/DDBJ whole genome shotgun (WGS) entry which is preliminary data.</text>
</comment>
<dbReference type="Proteomes" id="UP001500635">
    <property type="component" value="Unassembled WGS sequence"/>
</dbReference>
<organism evidence="4 5">
    <name type="scientific">Tsukamurella soli</name>
    <dbReference type="NCBI Taxonomy" id="644556"/>
    <lineage>
        <taxon>Bacteria</taxon>
        <taxon>Bacillati</taxon>
        <taxon>Actinomycetota</taxon>
        <taxon>Actinomycetes</taxon>
        <taxon>Mycobacteriales</taxon>
        <taxon>Tsukamurellaceae</taxon>
        <taxon>Tsukamurella</taxon>
    </lineage>
</organism>
<dbReference type="PROSITE" id="PS51186">
    <property type="entry name" value="GNAT"/>
    <property type="match status" value="1"/>
</dbReference>
<name>A0ABP8KFM6_9ACTN</name>
<dbReference type="InterPro" id="IPR000182">
    <property type="entry name" value="GNAT_dom"/>
</dbReference>
<proteinExistence type="predicted"/>
<sequence length="163" mass="18281">MLIRLAVPADAMAIAQVHVRSWQVGYAGLLDADDLEALRPEARATDYRLDGEPPRTYVAEIDSPAIAGFVTVDPSAIPGRIRALYVHPDHWRSGVGSALMQRALDELVRADHAVAELWVLQGNNRAERFYDAHGWMPTGRFRREVVWGMTVGEREYRMNIGDN</sequence>
<reference evidence="5" key="1">
    <citation type="journal article" date="2019" name="Int. J. Syst. Evol. Microbiol.">
        <title>The Global Catalogue of Microorganisms (GCM) 10K type strain sequencing project: providing services to taxonomists for standard genome sequencing and annotation.</title>
        <authorList>
            <consortium name="The Broad Institute Genomics Platform"/>
            <consortium name="The Broad Institute Genome Sequencing Center for Infectious Disease"/>
            <person name="Wu L."/>
            <person name="Ma J."/>
        </authorList>
    </citation>
    <scope>NUCLEOTIDE SEQUENCE [LARGE SCALE GENOMIC DNA]</scope>
    <source>
        <strain evidence="5">JCM 17688</strain>
    </source>
</reference>
<dbReference type="SUPFAM" id="SSF55729">
    <property type="entry name" value="Acyl-CoA N-acyltransferases (Nat)"/>
    <property type="match status" value="1"/>
</dbReference>
<feature type="domain" description="N-acetyltransferase" evidence="3">
    <location>
        <begin position="1"/>
        <end position="163"/>
    </location>
</feature>
<keyword evidence="2" id="KW-0012">Acyltransferase</keyword>
<dbReference type="EMBL" id="BAABFR010000141">
    <property type="protein sequence ID" value="GAA4405626.1"/>
    <property type="molecule type" value="Genomic_DNA"/>
</dbReference>
<dbReference type="InterPro" id="IPR050832">
    <property type="entry name" value="Bact_Acetyltransf"/>
</dbReference>
<gene>
    <name evidence="4" type="ORF">GCM10023147_48890</name>
</gene>
<dbReference type="PANTHER" id="PTHR43877">
    <property type="entry name" value="AMINOALKYLPHOSPHONATE N-ACETYLTRANSFERASE-RELATED-RELATED"/>
    <property type="match status" value="1"/>
</dbReference>
<protein>
    <submittedName>
        <fullName evidence="4">GNAT family N-acetyltransferase</fullName>
    </submittedName>
</protein>
<dbReference type="PANTHER" id="PTHR43877:SF1">
    <property type="entry name" value="ACETYLTRANSFERASE"/>
    <property type="match status" value="1"/>
</dbReference>
<accession>A0ABP8KFM6</accession>
<evidence type="ECO:0000256" key="1">
    <source>
        <dbReference type="ARBA" id="ARBA00022679"/>
    </source>
</evidence>